<sequence length="1072" mass="118408">MGENASEQGSSQSFSLTPGEVLLRYDPKLHQARAKGIREEETRPMLANRYFSVDNVELWKPSLLTSLGDACHRATYINGFHVLLCNRRLVLVGSNGRHLTFPPFEEFLNDAYAERISENCILVIVALTSEVHVALIGDCDGQRFNALQSVSCRTKFTITHIHHLKKDLFGLCCDNCTVESLSIKLSAARSPRPQLEASILASRRGWAQMALDYVSKERYVHSFFDHYKGYLLMLSNSRLSLWMYRDENHLHLESSVDVSKFCAVAVVAPSADQDEKEQIAALITSSGGCIPLYLASEPLKPSKAPTLALGELCNLPNGVTNTAVSLAVSCGTSLLLADHATASLVLSTQCERFCEAYHSSVSRVVSQLFLGKRICGVGAERRSGDGGDFVTFFVYCDDSTAVLIGRVPRGQLLRRQFSASVTNGVAALNLLDPVTRVDVLLGAALGGLPLQHVSDCLTPLLRPRKPTTNAAELSDGAKGIVRHTMRNLSELSRLCSSFQYWRLSEELAQSRSKLEKCCAVLTEVLSPGGWLDCPLKENWKWSSNFTVALSGEDISSRSAINAQAELLQLLLPSLKDAATIAWLYDMMLQSGLTYRFPGRLEDMLWKSDPSAIQITFCMDLLALNSKEVTERLVQSKQKLPQRCHLAATLLSLVLTSSFERVTAYVREHILDMVRCDLQTYANDVIEAHFPGTQARLLLLVYYYPHHRGAFSDIIALVERIDSAELLHRTLSTILKDPACDADLTAVVLDWMEGHSLADSRIPTFARVVVETNLDVDPAHTLAGRFFSSCKQAAAGHAQQASFRFGELARSELAVPLAGRLLSAEHAMQAMPSDVDRVTHFVLLLQQQLADLIDKHLQNGKDLLFARSSIESDLALLREHYLTENRLFELAGRYKALGGCSIQLDLLKIHPDSAQFTIANAITGALTFLIAVGLSATDAVRRVLGEYLNVFQAPLPLFPFVEFMAFDGQSPTTTIHELAAAGVQLPVLFDTFMNLLDGLNNPLFPIGETVAAVAQLVPKIDMSVQRICAAHLLECSRSLLDDDQRTMLLSDEDEALLREVGDEMRRLSQQENR</sequence>
<dbReference type="OrthoDB" id="240828at2759"/>
<accession>A0A0N1I3Q1</accession>
<organism evidence="1 2">
    <name type="scientific">Leptomonas seymouri</name>
    <dbReference type="NCBI Taxonomy" id="5684"/>
    <lineage>
        <taxon>Eukaryota</taxon>
        <taxon>Discoba</taxon>
        <taxon>Euglenozoa</taxon>
        <taxon>Kinetoplastea</taxon>
        <taxon>Metakinetoplastina</taxon>
        <taxon>Trypanosomatida</taxon>
        <taxon>Trypanosomatidae</taxon>
        <taxon>Leishmaniinae</taxon>
        <taxon>Leptomonas</taxon>
    </lineage>
</organism>
<evidence type="ECO:0000313" key="1">
    <source>
        <dbReference type="EMBL" id="KPI85673.1"/>
    </source>
</evidence>
<name>A0A0N1I3Q1_LEPSE</name>
<proteinExistence type="predicted"/>
<comment type="caution">
    <text evidence="1">The sequence shown here is derived from an EMBL/GenBank/DDBJ whole genome shotgun (WGS) entry which is preliminary data.</text>
</comment>
<dbReference type="EMBL" id="LJSK01000172">
    <property type="protein sequence ID" value="KPI85673.1"/>
    <property type="molecule type" value="Genomic_DNA"/>
</dbReference>
<evidence type="ECO:0000313" key="2">
    <source>
        <dbReference type="Proteomes" id="UP000038009"/>
    </source>
</evidence>
<protein>
    <submittedName>
        <fullName evidence="1">Uncharacterized protein</fullName>
    </submittedName>
</protein>
<dbReference type="AlphaFoldDB" id="A0A0N1I3Q1"/>
<reference evidence="1 2" key="1">
    <citation type="journal article" date="2015" name="PLoS Pathog.">
        <title>Leptomonas seymouri: Adaptations to the Dixenous Life Cycle Analyzed by Genome Sequencing, Transcriptome Profiling and Co-infection with Leishmania donovani.</title>
        <authorList>
            <person name="Kraeva N."/>
            <person name="Butenko A."/>
            <person name="Hlavacova J."/>
            <person name="Kostygov A."/>
            <person name="Myskova J."/>
            <person name="Grybchuk D."/>
            <person name="Lestinova T."/>
            <person name="Votypka J."/>
            <person name="Volf P."/>
            <person name="Opperdoes F."/>
            <person name="Flegontov P."/>
            <person name="Lukes J."/>
            <person name="Yurchenko V."/>
        </authorList>
    </citation>
    <scope>NUCLEOTIDE SEQUENCE [LARGE SCALE GENOMIC DNA]</scope>
    <source>
        <strain evidence="1 2">ATCC 30220</strain>
    </source>
</reference>
<dbReference type="VEuPathDB" id="TriTrypDB:Lsey_0172_0050"/>
<dbReference type="Proteomes" id="UP000038009">
    <property type="component" value="Unassembled WGS sequence"/>
</dbReference>
<keyword evidence="2" id="KW-1185">Reference proteome</keyword>
<gene>
    <name evidence="1" type="ORF">ABL78_5253</name>
</gene>
<dbReference type="OMA" id="PLFPFVE"/>